<evidence type="ECO:0000259" key="3">
    <source>
        <dbReference type="Pfam" id="PF21922"/>
    </source>
</evidence>
<keyword evidence="1" id="KW-0472">Membrane</keyword>
<comment type="caution">
    <text evidence="4">The sequence shown here is derived from an EMBL/GenBank/DDBJ whole genome shotgun (WGS) entry which is preliminary data.</text>
</comment>
<gene>
    <name evidence="4" type="ORF">EDD65_11154</name>
</gene>
<dbReference type="InterPro" id="IPR036138">
    <property type="entry name" value="PBP_dimer_sf"/>
</dbReference>
<feature type="transmembrane region" description="Helical" evidence="1">
    <location>
        <begin position="14"/>
        <end position="34"/>
    </location>
</feature>
<name>A0A4R3KRW1_9FIRM</name>
<dbReference type="Gene3D" id="3.90.1310.10">
    <property type="entry name" value="Penicillin-binding protein 2a (Domain 2)"/>
    <property type="match status" value="1"/>
</dbReference>
<protein>
    <submittedName>
        <fullName evidence="4">Peptidoglycan glycosyltransferase</fullName>
    </submittedName>
</protein>
<reference evidence="4 5" key="1">
    <citation type="submission" date="2019-03" db="EMBL/GenBank/DDBJ databases">
        <title>Genomic Encyclopedia of Type Strains, Phase IV (KMG-IV): sequencing the most valuable type-strain genomes for metagenomic binning, comparative biology and taxonomic classification.</title>
        <authorList>
            <person name="Goeker M."/>
        </authorList>
    </citation>
    <scope>NUCLEOTIDE SEQUENCE [LARGE SCALE GENOMIC DNA]</scope>
    <source>
        <strain evidence="4 5">DSM 26752</strain>
    </source>
</reference>
<keyword evidence="1" id="KW-0812">Transmembrane</keyword>
<feature type="domain" description="Penicillin binding protein A dimerisation" evidence="3">
    <location>
        <begin position="61"/>
        <end position="132"/>
    </location>
</feature>
<dbReference type="GO" id="GO:0008658">
    <property type="term" value="F:penicillin binding"/>
    <property type="evidence" value="ECO:0007669"/>
    <property type="project" value="InterPro"/>
</dbReference>
<organism evidence="4 5">
    <name type="scientific">Keratinibaculum paraultunense</name>
    <dbReference type="NCBI Taxonomy" id="1278232"/>
    <lineage>
        <taxon>Bacteria</taxon>
        <taxon>Bacillati</taxon>
        <taxon>Bacillota</taxon>
        <taxon>Tissierellia</taxon>
        <taxon>Tissierellales</taxon>
        <taxon>Tepidimicrobiaceae</taxon>
        <taxon>Keratinibaculum</taxon>
    </lineage>
</organism>
<evidence type="ECO:0000313" key="4">
    <source>
        <dbReference type="EMBL" id="TCS87491.1"/>
    </source>
</evidence>
<keyword evidence="5" id="KW-1185">Reference proteome</keyword>
<evidence type="ECO:0000259" key="2">
    <source>
        <dbReference type="Pfam" id="PF00905"/>
    </source>
</evidence>
<evidence type="ECO:0000313" key="5">
    <source>
        <dbReference type="Proteomes" id="UP000294567"/>
    </source>
</evidence>
<dbReference type="SUPFAM" id="SSF56601">
    <property type="entry name" value="beta-lactamase/transpeptidase-like"/>
    <property type="match status" value="1"/>
</dbReference>
<dbReference type="Proteomes" id="UP000294567">
    <property type="component" value="Unassembled WGS sequence"/>
</dbReference>
<dbReference type="GO" id="GO:0005886">
    <property type="term" value="C:plasma membrane"/>
    <property type="evidence" value="ECO:0007669"/>
    <property type="project" value="TreeGrafter"/>
</dbReference>
<dbReference type="PANTHER" id="PTHR30627:SF24">
    <property type="entry name" value="PENICILLIN-BINDING PROTEIN 4B"/>
    <property type="match status" value="1"/>
</dbReference>
<feature type="domain" description="Penicillin-binding protein transpeptidase" evidence="2">
    <location>
        <begin position="162"/>
        <end position="465"/>
    </location>
</feature>
<sequence length="473" mass="52206">MWGRKDMEKELKRIIAILVVVCILFVSLIVYLSYFQVFKADKIVKNSYNKRLWINEEKILRGSIIDRNGKILAYSEKSGDAYKRVYNYGNLYSHIIGYSYREYGKVGLELEYNNALLNISESTPLNELKNIVIPNTEGNTLKLTIDHHIQEYSRNMLKDKKGAIVVMNPTTGEIYSMVSMPDFNSSTLKENWNDIMEDEDSPFLNRVTSGLYTPGSVFKVITTIAALETPGLDLNYNCKGSTKIDGYVLKDYGGKAHGNVNLEKALVKSCNSYFAEKGTEIGKDKMGEVADKFMINSSIPFDLPTAKSTFPYKGDIGKTDIAAASIGQGKVLVTPLNMAMIASGIANKGEIMKPILVQEVISPEGKVVDRNYPQVLSKGTDVFTANEVKNMMVEVVKRGTGTNARIKNIRVAGKTGTAENSSGKTHAWFIGFAPADEPKIAIAIVLEEDGTTGGKSAAPIARNIIIETLNNIE</sequence>
<evidence type="ECO:0000256" key="1">
    <source>
        <dbReference type="SAM" id="Phobius"/>
    </source>
</evidence>
<dbReference type="PANTHER" id="PTHR30627">
    <property type="entry name" value="PEPTIDOGLYCAN D,D-TRANSPEPTIDASE"/>
    <property type="match status" value="1"/>
</dbReference>
<dbReference type="Pfam" id="PF21922">
    <property type="entry name" value="PBP_dimer_2"/>
    <property type="match status" value="1"/>
</dbReference>
<dbReference type="InterPro" id="IPR054120">
    <property type="entry name" value="PBPA_dimer"/>
</dbReference>
<dbReference type="Gene3D" id="3.40.710.10">
    <property type="entry name" value="DD-peptidase/beta-lactamase superfamily"/>
    <property type="match status" value="1"/>
</dbReference>
<keyword evidence="4" id="KW-0808">Transferase</keyword>
<proteinExistence type="predicted"/>
<dbReference type="GO" id="GO:0016740">
    <property type="term" value="F:transferase activity"/>
    <property type="evidence" value="ECO:0007669"/>
    <property type="project" value="UniProtKB-KW"/>
</dbReference>
<accession>A0A4R3KRW1</accession>
<dbReference type="InterPro" id="IPR050515">
    <property type="entry name" value="Beta-lactam/transpept"/>
</dbReference>
<dbReference type="InterPro" id="IPR012338">
    <property type="entry name" value="Beta-lactam/transpept-like"/>
</dbReference>
<keyword evidence="1" id="KW-1133">Transmembrane helix</keyword>
<dbReference type="EMBL" id="SMAE01000011">
    <property type="protein sequence ID" value="TCS87491.1"/>
    <property type="molecule type" value="Genomic_DNA"/>
</dbReference>
<dbReference type="SUPFAM" id="SSF56519">
    <property type="entry name" value="Penicillin binding protein dimerisation domain"/>
    <property type="match status" value="1"/>
</dbReference>
<dbReference type="Pfam" id="PF00905">
    <property type="entry name" value="Transpeptidase"/>
    <property type="match status" value="1"/>
</dbReference>
<dbReference type="AlphaFoldDB" id="A0A4R3KRW1"/>
<dbReference type="GO" id="GO:0071555">
    <property type="term" value="P:cell wall organization"/>
    <property type="evidence" value="ECO:0007669"/>
    <property type="project" value="TreeGrafter"/>
</dbReference>
<dbReference type="InterPro" id="IPR001460">
    <property type="entry name" value="PCN-bd_Tpept"/>
</dbReference>